<evidence type="ECO:0000256" key="2">
    <source>
        <dbReference type="ARBA" id="ARBA00009881"/>
    </source>
</evidence>
<keyword evidence="5" id="KW-0288">FMN</keyword>
<keyword evidence="8" id="KW-0503">Monooxygenase</keyword>
<dbReference type="CDD" id="cd04730">
    <property type="entry name" value="NPD_like"/>
    <property type="match status" value="1"/>
</dbReference>
<dbReference type="FunFam" id="3.20.20.70:FF:000154">
    <property type="entry name" value="Probable nitronate monooxygenase"/>
    <property type="match status" value="1"/>
</dbReference>
<dbReference type="Pfam" id="PF03060">
    <property type="entry name" value="NMO"/>
    <property type="match status" value="1"/>
</dbReference>
<keyword evidence="7" id="KW-0560">Oxidoreductase</keyword>
<dbReference type="AlphaFoldDB" id="A0A150TNC5"/>
<evidence type="ECO:0000256" key="6">
    <source>
        <dbReference type="ARBA" id="ARBA00022741"/>
    </source>
</evidence>
<evidence type="ECO:0000256" key="4">
    <source>
        <dbReference type="ARBA" id="ARBA00022630"/>
    </source>
</evidence>
<evidence type="ECO:0000256" key="5">
    <source>
        <dbReference type="ARBA" id="ARBA00022643"/>
    </source>
</evidence>
<sequence>MSKFASLLGIRHPIVQAPMAGGITTPELVAEVSRAGALGSVGAAYMAPQAIEAICADIRARTTAPFAVNLFAPQAPKPSSPDIAAENAPVLDALRAELGLPSGTEPPHVQGLFEAQLDAVLRCRPAVFSFTFGLLAPEHLRALRAASIVVIGTATTVDEAVLLEEAGVEAISAQGAEAGAHRGTFHGSFEDGLVGTMALVPQVAAHVRVPVLAAGGIMDGRGIAAARALGAAGAQLGTAFLGCPEAGISPAYRAALRSDAALRTVVTRAFTGRPGRAIRNRFTEALEGRRTPPFPEQHRRTLDLRAAAAKQGRADLMLLWAGQGAPLVRPMPARALVEALVREMWESWPGAAC</sequence>
<proteinExistence type="inferred from homology"/>
<dbReference type="GO" id="GO:0009636">
    <property type="term" value="P:response to toxic substance"/>
    <property type="evidence" value="ECO:0007669"/>
    <property type="project" value="UniProtKB-KW"/>
</dbReference>
<evidence type="ECO:0000313" key="12">
    <source>
        <dbReference type="EMBL" id="KYG06185.1"/>
    </source>
</evidence>
<comment type="caution">
    <text evidence="12">The sequence shown here is derived from an EMBL/GenBank/DDBJ whole genome shotgun (WGS) entry which is preliminary data.</text>
</comment>
<protein>
    <recommendedName>
        <fullName evidence="11">Nitronate monooxygenase</fullName>
    </recommendedName>
    <alternativeName>
        <fullName evidence="9">Propionate 3-nitronate monooxygenase</fullName>
    </alternativeName>
</protein>
<evidence type="ECO:0000256" key="11">
    <source>
        <dbReference type="ARBA" id="ARBA00067136"/>
    </source>
</evidence>
<evidence type="ECO:0000256" key="10">
    <source>
        <dbReference type="ARBA" id="ARBA00049401"/>
    </source>
</evidence>
<dbReference type="SUPFAM" id="SSF51412">
    <property type="entry name" value="Inosine monophosphate dehydrogenase (IMPDH)"/>
    <property type="match status" value="1"/>
</dbReference>
<comment type="catalytic activity">
    <reaction evidence="10">
        <text>3 propionate 3-nitronate + 3 O2 + H2O = 3 3-oxopropanoate + 2 nitrate + nitrite + H2O2 + 3 H(+)</text>
        <dbReference type="Rhea" id="RHEA:57332"/>
        <dbReference type="ChEBI" id="CHEBI:15377"/>
        <dbReference type="ChEBI" id="CHEBI:15378"/>
        <dbReference type="ChEBI" id="CHEBI:15379"/>
        <dbReference type="ChEBI" id="CHEBI:16240"/>
        <dbReference type="ChEBI" id="CHEBI:16301"/>
        <dbReference type="ChEBI" id="CHEBI:17632"/>
        <dbReference type="ChEBI" id="CHEBI:33190"/>
        <dbReference type="ChEBI" id="CHEBI:136067"/>
    </reaction>
</comment>
<evidence type="ECO:0000313" key="13">
    <source>
        <dbReference type="Proteomes" id="UP000075502"/>
    </source>
</evidence>
<evidence type="ECO:0000256" key="3">
    <source>
        <dbReference type="ARBA" id="ARBA00022575"/>
    </source>
</evidence>
<evidence type="ECO:0000256" key="8">
    <source>
        <dbReference type="ARBA" id="ARBA00023033"/>
    </source>
</evidence>
<evidence type="ECO:0000256" key="7">
    <source>
        <dbReference type="ARBA" id="ARBA00023002"/>
    </source>
</evidence>
<dbReference type="GO" id="GO:0018580">
    <property type="term" value="F:nitronate monooxygenase activity"/>
    <property type="evidence" value="ECO:0007669"/>
    <property type="project" value="InterPro"/>
</dbReference>
<dbReference type="PANTHER" id="PTHR42747">
    <property type="entry name" value="NITRONATE MONOOXYGENASE-RELATED"/>
    <property type="match status" value="1"/>
</dbReference>
<comment type="cofactor">
    <cofactor evidence="1">
        <name>FMN</name>
        <dbReference type="ChEBI" id="CHEBI:58210"/>
    </cofactor>
</comment>
<organism evidence="12 13">
    <name type="scientific">Sorangium cellulosum</name>
    <name type="common">Polyangium cellulosum</name>
    <dbReference type="NCBI Taxonomy" id="56"/>
    <lineage>
        <taxon>Bacteria</taxon>
        <taxon>Pseudomonadati</taxon>
        <taxon>Myxococcota</taxon>
        <taxon>Polyangia</taxon>
        <taxon>Polyangiales</taxon>
        <taxon>Polyangiaceae</taxon>
        <taxon>Sorangium</taxon>
    </lineage>
</organism>
<keyword evidence="4" id="KW-0285">Flavoprotein</keyword>
<gene>
    <name evidence="12" type="ORF">BE21_36270</name>
</gene>
<dbReference type="InterPro" id="IPR013785">
    <property type="entry name" value="Aldolase_TIM"/>
</dbReference>
<reference evidence="12 13" key="1">
    <citation type="submission" date="2014-02" db="EMBL/GenBank/DDBJ databases">
        <title>The small core and large imbalanced accessory genome model reveals a collaborative survival strategy of Sorangium cellulosum strains in nature.</title>
        <authorList>
            <person name="Han K."/>
            <person name="Peng R."/>
            <person name="Blom J."/>
            <person name="Li Y.-Z."/>
        </authorList>
    </citation>
    <scope>NUCLEOTIDE SEQUENCE [LARGE SCALE GENOMIC DNA]</scope>
    <source>
        <strain evidence="12 13">So0007-03</strain>
    </source>
</reference>
<dbReference type="Gene3D" id="3.20.20.70">
    <property type="entry name" value="Aldolase class I"/>
    <property type="match status" value="1"/>
</dbReference>
<dbReference type="PANTHER" id="PTHR42747:SF3">
    <property type="entry name" value="NITRONATE MONOOXYGENASE-RELATED"/>
    <property type="match status" value="1"/>
</dbReference>
<dbReference type="EMBL" id="JEME01001760">
    <property type="protein sequence ID" value="KYG06185.1"/>
    <property type="molecule type" value="Genomic_DNA"/>
</dbReference>
<keyword evidence="3" id="KW-0216">Detoxification</keyword>
<name>A0A150TNC5_SORCE</name>
<evidence type="ECO:0000256" key="9">
    <source>
        <dbReference type="ARBA" id="ARBA00031155"/>
    </source>
</evidence>
<comment type="similarity">
    <text evidence="2">Belongs to the nitronate monooxygenase family. NMO class I subfamily.</text>
</comment>
<accession>A0A150TNC5</accession>
<dbReference type="Proteomes" id="UP000075502">
    <property type="component" value="Unassembled WGS sequence"/>
</dbReference>
<dbReference type="GO" id="GO:0000166">
    <property type="term" value="F:nucleotide binding"/>
    <property type="evidence" value="ECO:0007669"/>
    <property type="project" value="UniProtKB-KW"/>
</dbReference>
<evidence type="ECO:0000256" key="1">
    <source>
        <dbReference type="ARBA" id="ARBA00001917"/>
    </source>
</evidence>
<dbReference type="InterPro" id="IPR004136">
    <property type="entry name" value="NMO"/>
</dbReference>
<keyword evidence="6" id="KW-0547">Nucleotide-binding</keyword>